<accession>A0AB33KKN2</accession>
<evidence type="ECO:0000313" key="3">
    <source>
        <dbReference type="EMBL" id="BFP55693.1"/>
    </source>
</evidence>
<keyword evidence="2" id="KW-1133">Transmembrane helix</keyword>
<keyword evidence="2" id="KW-0812">Transmembrane</keyword>
<keyword evidence="2" id="KW-0472">Membrane</keyword>
<name>A0AB33KKN2_9ACTN</name>
<evidence type="ECO:0000256" key="2">
    <source>
        <dbReference type="SAM" id="Phobius"/>
    </source>
</evidence>
<feature type="region of interest" description="Disordered" evidence="1">
    <location>
        <begin position="55"/>
        <end position="122"/>
    </location>
</feature>
<protein>
    <recommendedName>
        <fullName evidence="4">Serine/threonine protein kinase</fullName>
    </recommendedName>
</protein>
<dbReference type="KEGG" id="stcm:SCMC78_55000"/>
<evidence type="ECO:0008006" key="4">
    <source>
        <dbReference type="Google" id="ProtNLM"/>
    </source>
</evidence>
<gene>
    <name evidence="3" type="ORF">SCMC78_55000</name>
</gene>
<feature type="compositionally biased region" description="Pro residues" evidence="1">
    <location>
        <begin position="10"/>
        <end position="27"/>
    </location>
</feature>
<feature type="region of interest" description="Disordered" evidence="1">
    <location>
        <begin position="1"/>
        <end position="32"/>
    </location>
</feature>
<reference evidence="3" key="1">
    <citation type="submission" date="2024-07" db="EMBL/GenBank/DDBJ databases">
        <title>Complete genome sequences of cellulolytic bacteria, Kitasatospora sp. CMC57 and Streptomyces sp. CMC78, isolated from Japanese agricultural soil.</title>
        <authorList>
            <person name="Hashimoto T."/>
            <person name="Ito M."/>
            <person name="Iwamoto M."/>
            <person name="Fukahori D."/>
            <person name="Shoda T."/>
            <person name="Sakoda M."/>
            <person name="Morohoshi T."/>
            <person name="Mitsuboshi M."/>
            <person name="Nishizawa T."/>
        </authorList>
    </citation>
    <scope>NUCLEOTIDE SEQUENCE</scope>
    <source>
        <strain evidence="3">CMC78</strain>
    </source>
</reference>
<proteinExistence type="predicted"/>
<dbReference type="EMBL" id="AP035884">
    <property type="protein sequence ID" value="BFP55693.1"/>
    <property type="molecule type" value="Genomic_DNA"/>
</dbReference>
<sequence>MGTPSGSGAPVPPPPPYPPAPPSPPRTDPPRWAWWVGGIAIPLVGILVTVAFGGNNSGPAAAPAPGPVDSVTRPASPSPSSTPPSEEPDTTEPEAPAATDKTPSASSSASAPPEVDLAGPDGYTEALSATWGLAPVPCTQHEQQLVDLDDGTSRTEDEDNGAVQEPGGAELLHWPDTCNSLGDYKLRALANTRVGLLRADAPKSFDSCRAAAGTGFGALDLSQRIDREDRGFIEGAALCSVTDKGAVAMAVIEHIDGRSTDDVSVSGPLYVWAAAP</sequence>
<feature type="compositionally biased region" description="Low complexity" evidence="1">
    <location>
        <begin position="93"/>
        <end position="113"/>
    </location>
</feature>
<organism evidence="3">
    <name type="scientific">Streptomyces sp. CMC78</name>
    <dbReference type="NCBI Taxonomy" id="3231512"/>
    <lineage>
        <taxon>Bacteria</taxon>
        <taxon>Bacillati</taxon>
        <taxon>Actinomycetota</taxon>
        <taxon>Actinomycetes</taxon>
        <taxon>Kitasatosporales</taxon>
        <taxon>Streptomycetaceae</taxon>
        <taxon>Streptomyces</taxon>
    </lineage>
</organism>
<feature type="transmembrane region" description="Helical" evidence="2">
    <location>
        <begin position="32"/>
        <end position="52"/>
    </location>
</feature>
<dbReference type="AlphaFoldDB" id="A0AB33KKN2"/>
<evidence type="ECO:0000256" key="1">
    <source>
        <dbReference type="SAM" id="MobiDB-lite"/>
    </source>
</evidence>